<evidence type="ECO:0000256" key="3">
    <source>
        <dbReference type="ARBA" id="ARBA00022723"/>
    </source>
</evidence>
<dbReference type="InterPro" id="IPR013783">
    <property type="entry name" value="Ig-like_fold"/>
</dbReference>
<evidence type="ECO:0000256" key="1">
    <source>
        <dbReference type="ARBA" id="ARBA00022448"/>
    </source>
</evidence>
<dbReference type="NCBIfam" id="TIGR02745">
    <property type="entry name" value="ccoG_rdxA_fixG"/>
    <property type="match status" value="1"/>
</dbReference>
<dbReference type="GO" id="GO:0005886">
    <property type="term" value="C:plasma membrane"/>
    <property type="evidence" value="ECO:0007669"/>
    <property type="project" value="TreeGrafter"/>
</dbReference>
<dbReference type="InterPro" id="IPR014116">
    <property type="entry name" value="Cyt_c_oxidase_cbb3_FixG"/>
</dbReference>
<dbReference type="Pfam" id="PF13746">
    <property type="entry name" value="Fer4_18"/>
    <property type="match status" value="1"/>
</dbReference>
<keyword evidence="2" id="KW-0004">4Fe-4S</keyword>
<proteinExistence type="predicted"/>
<dbReference type="PANTHER" id="PTHR30176:SF3">
    <property type="entry name" value="FERREDOXIN-TYPE PROTEIN NAPH"/>
    <property type="match status" value="1"/>
</dbReference>
<evidence type="ECO:0000259" key="8">
    <source>
        <dbReference type="PROSITE" id="PS51379"/>
    </source>
</evidence>
<keyword evidence="3" id="KW-0479">Metal-binding</keyword>
<dbReference type="GO" id="GO:0051539">
    <property type="term" value="F:4 iron, 4 sulfur cluster binding"/>
    <property type="evidence" value="ECO:0007669"/>
    <property type="project" value="UniProtKB-KW"/>
</dbReference>
<feature type="transmembrane region" description="Helical" evidence="7">
    <location>
        <begin position="43"/>
        <end position="60"/>
    </location>
</feature>
<organism evidence="9 10">
    <name type="scientific">Brumicola pallidula DSM 14239 = ACAM 615</name>
    <dbReference type="NCBI Taxonomy" id="1121922"/>
    <lineage>
        <taxon>Bacteria</taxon>
        <taxon>Pseudomonadati</taxon>
        <taxon>Pseudomonadota</taxon>
        <taxon>Gammaproteobacteria</taxon>
        <taxon>Alteromonadales</taxon>
        <taxon>Alteromonadaceae</taxon>
        <taxon>Brumicola</taxon>
    </lineage>
</organism>
<dbReference type="Gene3D" id="2.60.40.10">
    <property type="entry name" value="Immunoglobulins"/>
    <property type="match status" value="1"/>
</dbReference>
<feature type="transmembrane region" description="Helical" evidence="7">
    <location>
        <begin position="161"/>
        <end position="182"/>
    </location>
</feature>
<keyword evidence="7" id="KW-0472">Membrane</keyword>
<evidence type="ECO:0000256" key="2">
    <source>
        <dbReference type="ARBA" id="ARBA00022485"/>
    </source>
</evidence>
<dbReference type="Proteomes" id="UP000006251">
    <property type="component" value="Unassembled WGS sequence"/>
</dbReference>
<reference evidence="10" key="1">
    <citation type="journal article" date="2014" name="Environ. Microbiol.">
        <title>Comparative genomics of the marine bacterial genus Glaciecola reveals the high degree of genomic diversity and genomic characteristic for cold adaptation.</title>
        <authorList>
            <person name="Qin Q.L."/>
            <person name="Xie B.B."/>
            <person name="Yu Y."/>
            <person name="Shu Y.L."/>
            <person name="Rong J.C."/>
            <person name="Zhang Y.J."/>
            <person name="Zhao D.L."/>
            <person name="Chen X.L."/>
            <person name="Zhang X.Y."/>
            <person name="Chen B."/>
            <person name="Zhou B.C."/>
            <person name="Zhang Y.Z."/>
        </authorList>
    </citation>
    <scope>NUCLEOTIDE SEQUENCE [LARGE SCALE GENOMIC DNA]</scope>
    <source>
        <strain evidence="10">ACAM 615</strain>
    </source>
</reference>
<evidence type="ECO:0000313" key="9">
    <source>
        <dbReference type="EMBL" id="GAC29240.1"/>
    </source>
</evidence>
<evidence type="ECO:0000256" key="6">
    <source>
        <dbReference type="ARBA" id="ARBA00023014"/>
    </source>
</evidence>
<sequence>MKKQDSIPIVNIHEADTKSASSSVNNKIYIRAVKGVIERCRRYVGILFLSLFLLIPWLTYNDQQAVLLDFVEQRFHLFNLSLWPQDLTIFAWLFIIAAFALFFITVIFGRVWCGFMCPQTVFTFLFVWVEEFVEGSRHKRIHLDKQNASIAKLSKKTSKHFLWLCIALVTSLTFVGYFMSIWELFNDFFTFNLSFWPLFYVVLFMFCTYANAGWMREIMCTHICPYARFQSAMFDKDTYTVTYDKARGEGRGPRSKKLSQTEYNDKGLGDCIDCNLCVQVCPTGIDIRNGLQYECINCGACVDACNDVMSKMNYPVGLISFTSESTLNGTPPSIIRPNVIAYFVVLIIMSGALVFDVFARKTLDVGIIRDRNTLYNETFSGEILNVYNVVVRNKGQTIQRYKISLDGLPHGYIIGDTNVTVNASLQLRQPITVAIDPKYLAEDVTDFNIVISNQHGDVAKQKTNFIYTDL</sequence>
<feature type="transmembrane region" description="Helical" evidence="7">
    <location>
        <begin position="339"/>
        <end position="359"/>
    </location>
</feature>
<dbReference type="GO" id="GO:0046872">
    <property type="term" value="F:metal ion binding"/>
    <property type="evidence" value="ECO:0007669"/>
    <property type="project" value="UniProtKB-KW"/>
</dbReference>
<feature type="transmembrane region" description="Helical" evidence="7">
    <location>
        <begin position="89"/>
        <end position="109"/>
    </location>
</feature>
<dbReference type="OrthoDB" id="9811700at2"/>
<keyword evidence="10" id="KW-1185">Reference proteome</keyword>
<dbReference type="InterPro" id="IPR032879">
    <property type="entry name" value="FixG_C"/>
</dbReference>
<keyword evidence="7" id="KW-0812">Transmembrane</keyword>
<comment type="caution">
    <text evidence="9">The sequence shown here is derived from an EMBL/GenBank/DDBJ whole genome shotgun (WGS) entry which is preliminary data.</text>
</comment>
<keyword evidence="4" id="KW-0249">Electron transport</keyword>
<name>K7A145_9ALTE</name>
<dbReference type="RefSeq" id="WP_006011886.1">
    <property type="nucleotide sequence ID" value="NZ_AUAV01000014.1"/>
</dbReference>
<evidence type="ECO:0000256" key="7">
    <source>
        <dbReference type="SAM" id="Phobius"/>
    </source>
</evidence>
<evidence type="ECO:0000313" key="10">
    <source>
        <dbReference type="Proteomes" id="UP000006251"/>
    </source>
</evidence>
<dbReference type="InterPro" id="IPR017900">
    <property type="entry name" value="4Fe4S_Fe_S_CS"/>
</dbReference>
<protein>
    <submittedName>
        <fullName evidence="9">Protein rdxB</fullName>
    </submittedName>
</protein>
<dbReference type="AlphaFoldDB" id="K7A145"/>
<evidence type="ECO:0000256" key="4">
    <source>
        <dbReference type="ARBA" id="ARBA00022982"/>
    </source>
</evidence>
<dbReference type="InterPro" id="IPR009051">
    <property type="entry name" value="Helical_ferredxn"/>
</dbReference>
<dbReference type="InterPro" id="IPR051684">
    <property type="entry name" value="Electron_Trans/Redox"/>
</dbReference>
<dbReference type="Pfam" id="PF11614">
    <property type="entry name" value="FixG_C"/>
    <property type="match status" value="1"/>
</dbReference>
<keyword evidence="7" id="KW-1133">Transmembrane helix</keyword>
<dbReference type="InterPro" id="IPR017896">
    <property type="entry name" value="4Fe4S_Fe-S-bd"/>
</dbReference>
<evidence type="ECO:0000256" key="5">
    <source>
        <dbReference type="ARBA" id="ARBA00023004"/>
    </source>
</evidence>
<feature type="transmembrane region" description="Helical" evidence="7">
    <location>
        <begin position="188"/>
        <end position="209"/>
    </location>
</feature>
<dbReference type="PROSITE" id="PS51379">
    <property type="entry name" value="4FE4S_FER_2"/>
    <property type="match status" value="1"/>
</dbReference>
<dbReference type="Pfam" id="PF12801">
    <property type="entry name" value="Fer4_5"/>
    <property type="match status" value="1"/>
</dbReference>
<dbReference type="Gene3D" id="1.10.1060.10">
    <property type="entry name" value="Alpha-helical ferredoxin"/>
    <property type="match status" value="1"/>
</dbReference>
<accession>K7A145</accession>
<dbReference type="STRING" id="1121922.GCA_000428905_02751"/>
<keyword evidence="1" id="KW-0813">Transport</keyword>
<dbReference type="SUPFAM" id="SSF54862">
    <property type="entry name" value="4Fe-4S ferredoxins"/>
    <property type="match status" value="1"/>
</dbReference>
<keyword evidence="6" id="KW-0411">Iron-sulfur</keyword>
<gene>
    <name evidence="9" type="primary">rdxB</name>
    <name evidence="9" type="ORF">GPAL_2379</name>
</gene>
<dbReference type="PANTHER" id="PTHR30176">
    <property type="entry name" value="FERREDOXIN-TYPE PROTEIN NAPH"/>
    <property type="match status" value="1"/>
</dbReference>
<dbReference type="PROSITE" id="PS00198">
    <property type="entry name" value="4FE4S_FER_1"/>
    <property type="match status" value="1"/>
</dbReference>
<keyword evidence="5" id="KW-0408">Iron</keyword>
<feature type="domain" description="4Fe-4S ferredoxin-type" evidence="8">
    <location>
        <begin position="259"/>
        <end position="290"/>
    </location>
</feature>
<dbReference type="EMBL" id="BAEQ01000042">
    <property type="protein sequence ID" value="GAC29240.1"/>
    <property type="molecule type" value="Genomic_DNA"/>
</dbReference>